<dbReference type="InterPro" id="IPR011008">
    <property type="entry name" value="Dimeric_a/b-barrel"/>
</dbReference>
<accession>A0A8D5U599</accession>
<evidence type="ECO:0000313" key="3">
    <source>
        <dbReference type="EMBL" id="BCU69544.1"/>
    </source>
</evidence>
<dbReference type="InterPro" id="IPR019887">
    <property type="entry name" value="Tscrpt_reg_AsnC/Lrp_C"/>
</dbReference>
<comment type="pathway">
    <text evidence="1">Amino-acid biosynthesis.</text>
</comment>
<dbReference type="AlphaFoldDB" id="A0A8D5U599"/>
<gene>
    <name evidence="3" type="ORF">KN1_08410</name>
</gene>
<keyword evidence="4" id="KW-1185">Reference proteome</keyword>
<dbReference type="EMBL" id="AP024597">
    <property type="protein sequence ID" value="BCU69544.1"/>
    <property type="molecule type" value="Genomic_DNA"/>
</dbReference>
<proteinExistence type="predicted"/>
<dbReference type="Pfam" id="PF01037">
    <property type="entry name" value="AsnC_trans_reg"/>
    <property type="match status" value="1"/>
</dbReference>
<reference evidence="3 4" key="1">
    <citation type="submission" date="2021-04" db="EMBL/GenBank/DDBJ databases">
        <title>Complete genome sequence of Stygiolobus sp. KN-1.</title>
        <authorList>
            <person name="Nakamura K."/>
            <person name="Sakai H."/>
            <person name="Kurosawa N."/>
        </authorList>
    </citation>
    <scope>NUCLEOTIDE SEQUENCE [LARGE SCALE GENOMIC DNA]</scope>
    <source>
        <strain evidence="3 4">KN-1</strain>
    </source>
</reference>
<evidence type="ECO:0000313" key="4">
    <source>
        <dbReference type="Proteomes" id="UP000825123"/>
    </source>
</evidence>
<dbReference type="KEGG" id="csty:KN1_08410"/>
<protein>
    <submittedName>
        <fullName evidence="3">AsnC family transcriptional regulator</fullName>
    </submittedName>
</protein>
<organism evidence="3 4">
    <name type="scientific">Stygiolobus caldivivus</name>
    <dbReference type="NCBI Taxonomy" id="2824673"/>
    <lineage>
        <taxon>Archaea</taxon>
        <taxon>Thermoproteota</taxon>
        <taxon>Thermoprotei</taxon>
        <taxon>Sulfolobales</taxon>
        <taxon>Sulfolobaceae</taxon>
        <taxon>Stygiolobus</taxon>
    </lineage>
</organism>
<dbReference type="GeneID" id="66162595"/>
<evidence type="ECO:0000259" key="2">
    <source>
        <dbReference type="Pfam" id="PF01037"/>
    </source>
</evidence>
<dbReference type="Gene3D" id="3.30.70.920">
    <property type="match status" value="1"/>
</dbReference>
<name>A0A8D5U599_9CREN</name>
<dbReference type="RefSeq" id="WP_221289561.1">
    <property type="nucleotide sequence ID" value="NZ_AP024597.1"/>
</dbReference>
<feature type="domain" description="Transcription regulator AsnC/Lrp ligand binding" evidence="2">
    <location>
        <begin position="10"/>
        <end position="75"/>
    </location>
</feature>
<evidence type="ECO:0000256" key="1">
    <source>
        <dbReference type="ARBA" id="ARBA00029440"/>
    </source>
</evidence>
<sequence>MGVKAYVLIVTTVGKEADVANEMKKINGVKEANPVYGEYDVVVEIIAETLDELNKVIAQIRKNTAILRTVTLIVM</sequence>
<dbReference type="SUPFAM" id="SSF54909">
    <property type="entry name" value="Dimeric alpha+beta barrel"/>
    <property type="match status" value="1"/>
</dbReference>
<dbReference type="Proteomes" id="UP000825123">
    <property type="component" value="Chromosome"/>
</dbReference>